<dbReference type="Proteomes" id="UP001348817">
    <property type="component" value="Chromosome"/>
</dbReference>
<gene>
    <name evidence="2" type="ORF">FUAX_35890</name>
</gene>
<evidence type="ECO:0000313" key="3">
    <source>
        <dbReference type="Proteomes" id="UP001348817"/>
    </source>
</evidence>
<dbReference type="AlphaFoldDB" id="A0AAU9CT29"/>
<reference evidence="2 3" key="1">
    <citation type="submission" date="2021-12" db="EMBL/GenBank/DDBJ databases">
        <title>Genome sequencing of bacteria with rrn-lacking chromosome and rrn-plasmid.</title>
        <authorList>
            <person name="Anda M."/>
            <person name="Iwasaki W."/>
        </authorList>
    </citation>
    <scope>NUCLEOTIDE SEQUENCE [LARGE SCALE GENOMIC DNA]</scope>
    <source>
        <strain evidence="2 3">DSM 100852</strain>
    </source>
</reference>
<feature type="transmembrane region" description="Helical" evidence="1">
    <location>
        <begin position="130"/>
        <end position="149"/>
    </location>
</feature>
<keyword evidence="1" id="KW-0472">Membrane</keyword>
<dbReference type="RefSeq" id="WP_338392671.1">
    <property type="nucleotide sequence ID" value="NZ_AP025314.1"/>
</dbReference>
<feature type="transmembrane region" description="Helical" evidence="1">
    <location>
        <begin position="15"/>
        <end position="38"/>
    </location>
</feature>
<protein>
    <submittedName>
        <fullName evidence="2">DUF368 domain-containing protein</fullName>
    </submittedName>
</protein>
<sequence>MNTIKKHLVLYLKGVLMGVADVVPGVSGGTIALLTGIYERLLNAIKSIDAEALRWLFNGKIAKLWKHVDGTFLLFLLGGIATSLVLFAGIIHGLLETHPVQIWAFFFGLVIISSYLVAKRVRRWSAGKAFALLIGAVIAYAVTSLTPATTPDSPFFLFISGAIAICAMILPGISGSFLLLILGKYKFVMHALKTFDVTTILIFALGCLVGLLTFSRFISWTLKRFHDMTVAVLAGFMVGSLNKIWPWKQVLETRLNSKGVEVPLVEQNILPETYANLHDGSAHTLEALALALGAIIVVYVFESFASKKTV</sequence>
<dbReference type="PANTHER" id="PTHR37308:SF1">
    <property type="entry name" value="POLYPRENYL-PHOSPHATE TRANSPORTER"/>
    <property type="match status" value="1"/>
</dbReference>
<dbReference type="InterPro" id="IPR007163">
    <property type="entry name" value="VCA0040-like"/>
</dbReference>
<keyword evidence="1" id="KW-1133">Transmembrane helix</keyword>
<dbReference type="Pfam" id="PF04018">
    <property type="entry name" value="VCA0040-like"/>
    <property type="match status" value="1"/>
</dbReference>
<feature type="transmembrane region" description="Helical" evidence="1">
    <location>
        <begin position="72"/>
        <end position="94"/>
    </location>
</feature>
<feature type="transmembrane region" description="Helical" evidence="1">
    <location>
        <begin position="155"/>
        <end position="182"/>
    </location>
</feature>
<evidence type="ECO:0000256" key="1">
    <source>
        <dbReference type="SAM" id="Phobius"/>
    </source>
</evidence>
<keyword evidence="3" id="KW-1185">Reference proteome</keyword>
<evidence type="ECO:0000313" key="2">
    <source>
        <dbReference type="EMBL" id="BDD11157.1"/>
    </source>
</evidence>
<proteinExistence type="predicted"/>
<dbReference type="PANTHER" id="PTHR37308">
    <property type="entry name" value="INTEGRAL MEMBRANE PROTEIN"/>
    <property type="match status" value="1"/>
</dbReference>
<feature type="transmembrane region" description="Helical" evidence="1">
    <location>
        <begin position="287"/>
        <end position="305"/>
    </location>
</feature>
<name>A0AAU9CT29_9BACT</name>
<feature type="transmembrane region" description="Helical" evidence="1">
    <location>
        <begin position="194"/>
        <end position="218"/>
    </location>
</feature>
<keyword evidence="1" id="KW-0812">Transmembrane</keyword>
<accession>A0AAU9CT29</accession>
<dbReference type="EMBL" id="AP025314">
    <property type="protein sequence ID" value="BDD11157.1"/>
    <property type="molecule type" value="Genomic_DNA"/>
</dbReference>
<feature type="transmembrane region" description="Helical" evidence="1">
    <location>
        <begin position="100"/>
        <end position="118"/>
    </location>
</feature>
<organism evidence="2 3">
    <name type="scientific">Fulvitalea axinellae</name>
    <dbReference type="NCBI Taxonomy" id="1182444"/>
    <lineage>
        <taxon>Bacteria</taxon>
        <taxon>Pseudomonadati</taxon>
        <taxon>Bacteroidota</taxon>
        <taxon>Cytophagia</taxon>
        <taxon>Cytophagales</taxon>
        <taxon>Persicobacteraceae</taxon>
        <taxon>Fulvitalea</taxon>
    </lineage>
</organism>
<dbReference type="KEGG" id="fax:FUAX_35890"/>